<name>A0A9P4WSX7_9PLEO</name>
<accession>A0A9P4WSX7</accession>
<dbReference type="InterPro" id="IPR006656">
    <property type="entry name" value="Mopterin_OxRdtase"/>
</dbReference>
<evidence type="ECO:0000256" key="5">
    <source>
        <dbReference type="SAM" id="MobiDB-lite"/>
    </source>
</evidence>
<dbReference type="SMART" id="SM00926">
    <property type="entry name" value="Molybdop_Fe4S4"/>
    <property type="match status" value="1"/>
</dbReference>
<dbReference type="Gene3D" id="2.40.40.20">
    <property type="match status" value="1"/>
</dbReference>
<keyword evidence="3" id="KW-0408">Iron</keyword>
<dbReference type="AlphaFoldDB" id="A0A9P4WSX7"/>
<keyword evidence="2" id="KW-0479">Metal-binding</keyword>
<comment type="caution">
    <text evidence="7">The sequence shown here is derived from an EMBL/GenBank/DDBJ whole genome shotgun (WGS) entry which is preliminary data.</text>
</comment>
<dbReference type="PANTHER" id="PTHR43105">
    <property type="entry name" value="RESPIRATORY NITRATE REDUCTASE"/>
    <property type="match status" value="1"/>
</dbReference>
<dbReference type="Gene3D" id="3.40.228.10">
    <property type="entry name" value="Dimethylsulfoxide Reductase, domain 2"/>
    <property type="match status" value="1"/>
</dbReference>
<dbReference type="GO" id="GO:0043546">
    <property type="term" value="F:molybdopterin cofactor binding"/>
    <property type="evidence" value="ECO:0007669"/>
    <property type="project" value="InterPro"/>
</dbReference>
<evidence type="ECO:0000256" key="3">
    <source>
        <dbReference type="ARBA" id="ARBA00023004"/>
    </source>
</evidence>
<evidence type="ECO:0000256" key="2">
    <source>
        <dbReference type="ARBA" id="ARBA00022723"/>
    </source>
</evidence>
<keyword evidence="4" id="KW-0411">Iron-sulfur</keyword>
<dbReference type="EMBL" id="SWKV01000019">
    <property type="protein sequence ID" value="KAF3041726.1"/>
    <property type="molecule type" value="Genomic_DNA"/>
</dbReference>
<feature type="region of interest" description="Disordered" evidence="5">
    <location>
        <begin position="795"/>
        <end position="814"/>
    </location>
</feature>
<feature type="region of interest" description="Disordered" evidence="5">
    <location>
        <begin position="1"/>
        <end position="22"/>
    </location>
</feature>
<dbReference type="CDD" id="cd00508">
    <property type="entry name" value="MopB_CT_Fdh-Nap-like"/>
    <property type="match status" value="1"/>
</dbReference>
<dbReference type="Pfam" id="PF04879">
    <property type="entry name" value="Molybdop_Fe4S4"/>
    <property type="match status" value="1"/>
</dbReference>
<evidence type="ECO:0000256" key="4">
    <source>
        <dbReference type="ARBA" id="ARBA00023014"/>
    </source>
</evidence>
<evidence type="ECO:0000313" key="8">
    <source>
        <dbReference type="Proteomes" id="UP000758155"/>
    </source>
</evidence>
<dbReference type="Gene3D" id="2.20.25.90">
    <property type="entry name" value="ADC-like domains"/>
    <property type="match status" value="1"/>
</dbReference>
<dbReference type="Pfam" id="PF00384">
    <property type="entry name" value="Molybdopterin"/>
    <property type="match status" value="1"/>
</dbReference>
<protein>
    <recommendedName>
        <fullName evidence="6">4Fe-4S Mo/W bis-MGD-type domain-containing protein</fullName>
    </recommendedName>
</protein>
<keyword evidence="1" id="KW-0004">4Fe-4S</keyword>
<dbReference type="InterPro" id="IPR050123">
    <property type="entry name" value="Prok_molybdopt-oxidoreductase"/>
</dbReference>
<dbReference type="SUPFAM" id="SSF53706">
    <property type="entry name" value="Formate dehydrogenase/DMSO reductase, domains 1-3"/>
    <property type="match status" value="1"/>
</dbReference>
<dbReference type="InterPro" id="IPR009010">
    <property type="entry name" value="Asp_de-COase-like_dom_sf"/>
</dbReference>
<reference evidence="7" key="1">
    <citation type="submission" date="2019-04" db="EMBL/GenBank/DDBJ databases">
        <title>Sequencing of skin fungus with MAO and IRED activity.</title>
        <authorList>
            <person name="Marsaioli A.J."/>
            <person name="Bonatto J.M.C."/>
            <person name="Reis Junior O."/>
        </authorList>
    </citation>
    <scope>NUCLEOTIDE SEQUENCE</scope>
    <source>
        <strain evidence="7">28M1</strain>
    </source>
</reference>
<feature type="domain" description="4Fe-4S Mo/W bis-MGD-type" evidence="6">
    <location>
        <begin position="49"/>
        <end position="105"/>
    </location>
</feature>
<feature type="compositionally biased region" description="Basic residues" evidence="5">
    <location>
        <begin position="804"/>
        <end position="813"/>
    </location>
</feature>
<dbReference type="GO" id="GO:0051539">
    <property type="term" value="F:4 iron, 4 sulfur cluster binding"/>
    <property type="evidence" value="ECO:0007669"/>
    <property type="project" value="UniProtKB-KW"/>
</dbReference>
<dbReference type="InterPro" id="IPR006963">
    <property type="entry name" value="Mopterin_OxRdtase_4Fe-4S_dom"/>
</dbReference>
<dbReference type="Pfam" id="PF01568">
    <property type="entry name" value="Molydop_binding"/>
    <property type="match status" value="1"/>
</dbReference>
<organism evidence="7 8">
    <name type="scientific">Didymella heteroderae</name>
    <dbReference type="NCBI Taxonomy" id="1769908"/>
    <lineage>
        <taxon>Eukaryota</taxon>
        <taxon>Fungi</taxon>
        <taxon>Dikarya</taxon>
        <taxon>Ascomycota</taxon>
        <taxon>Pezizomycotina</taxon>
        <taxon>Dothideomycetes</taxon>
        <taxon>Pleosporomycetidae</taxon>
        <taxon>Pleosporales</taxon>
        <taxon>Pleosporineae</taxon>
        <taxon>Didymellaceae</taxon>
        <taxon>Didymella</taxon>
    </lineage>
</organism>
<gene>
    <name evidence="7" type="ORF">E8E12_007559</name>
</gene>
<dbReference type="InterPro" id="IPR006657">
    <property type="entry name" value="MoPterin_dinucl-bd_dom"/>
</dbReference>
<proteinExistence type="predicted"/>
<dbReference type="GO" id="GO:0046872">
    <property type="term" value="F:metal ion binding"/>
    <property type="evidence" value="ECO:0007669"/>
    <property type="project" value="UniProtKB-KW"/>
</dbReference>
<dbReference type="SUPFAM" id="SSF50692">
    <property type="entry name" value="ADC-like"/>
    <property type="match status" value="1"/>
</dbReference>
<evidence type="ECO:0000313" key="7">
    <source>
        <dbReference type="EMBL" id="KAF3041726.1"/>
    </source>
</evidence>
<dbReference type="PANTHER" id="PTHR43105:SF10">
    <property type="entry name" value="NADH-QUINONE OXIDOREDUCTASE SUBUNIT G"/>
    <property type="match status" value="1"/>
</dbReference>
<dbReference type="CDD" id="cd02754">
    <property type="entry name" value="MopB_Nitrate-R-NapA-like"/>
    <property type="match status" value="1"/>
</dbReference>
<dbReference type="Gene3D" id="3.40.50.740">
    <property type="match status" value="1"/>
</dbReference>
<dbReference type="GO" id="GO:0016491">
    <property type="term" value="F:oxidoreductase activity"/>
    <property type="evidence" value="ECO:0007669"/>
    <property type="project" value="InterPro"/>
</dbReference>
<keyword evidence="8" id="KW-1185">Reference proteome</keyword>
<sequence>MPKPKIKIGEAPKHQSRNSIEDIWGPRTPYKHVWPTRVDESKDIDGEPDKWVQSACVLCSNGCGLDIGVKDGKVVGVRGRAQDRVNHGRLGPKGLHGWKTIHHEDRLTHPLIRKNGVLEKASWDEAMSLIVQKSKETIERLTQHGIAFYTTGQFFLEEYYALALVGKAGLNTLHMDGNTRLCTATAAASMRESFGSDGQPGSYTDIDYTDCIALYGHNMAATQTVLWTRILDRLAGPNPPKIVVVDPRVSDTAKLATVHLQPKIGTNVALLNGIQYLMFENDWIDWDFVNNHTVGIEPLQKTVMEFPPDKVEQITGVPASLLRKAAEIIGTSKTLLSTALQGVYQSNQATAAACQINNTNLLRGMIGKPGCGIFQMNGQPTAQVANNREAGCDGEFPGFRNHLNPVHMEDMARLWNIDPVKVPHWNEPTHVENILSFIAKGTIQMLWISGTNPLVSLPNLGRVRELLTKDDLFVVAQDIFMTETASIADVVLPGAQWGEKTGCFTNVDRTVHISHKAVEPPGEAKPDLDIFLDYGKRMGFKDKDGQPLMPFKDGEEVFEAWKKMSKGRPCDYSGMSYDKLTGGSGLQWPCNDEAPFGTERLFSNKKFFTELDYCESFGHDLETGAYYTKDEYKKLNPNGRAILKACHYFPSPEEPNEEYPLRLSTGRRVHHFHTRTKTGRTPLQNACPEPEIVISEEDAHQLSLTDREEVLIESIRGKVQLPVSIGGVEKGNTFIPFHFGYFDTENGGKARAANELTTAKWDPISKQPMFKGGAIRITKLPSTDGEVKIHAREHQSDAVETASKKHTKAQRSKTMRERGLETWLGELDCAIDRLLDLFKGLIHKTDRDPDAQNGLRIMVRIAGRVAERIKPMAKKYHEDRDRGQKRADALADLLFNHDDSVDGTYEMLETMQGLHMYLAYVRGSLRGMYPASQALWDKDCIAAVTEATEDVAKMEEWCLQQMQFRSPQTLLVPLPLKDDGGR</sequence>
<dbReference type="OrthoDB" id="10249365at2759"/>
<evidence type="ECO:0000256" key="1">
    <source>
        <dbReference type="ARBA" id="ARBA00022485"/>
    </source>
</evidence>
<evidence type="ECO:0000259" key="6">
    <source>
        <dbReference type="PROSITE" id="PS51669"/>
    </source>
</evidence>
<dbReference type="Proteomes" id="UP000758155">
    <property type="component" value="Unassembled WGS sequence"/>
</dbReference>
<dbReference type="PROSITE" id="PS51669">
    <property type="entry name" value="4FE4S_MOW_BIS_MGD"/>
    <property type="match status" value="1"/>
</dbReference>